<keyword evidence="1" id="KW-0614">Plasmid</keyword>
<reference evidence="1 2" key="1">
    <citation type="submission" date="2012-05" db="EMBL/GenBank/DDBJ databases">
        <title>Finished plasmid 3 of genome of Oscillatoria sp. PCC 7112.</title>
        <authorList>
            <consortium name="US DOE Joint Genome Institute"/>
            <person name="Gugger M."/>
            <person name="Coursin T."/>
            <person name="Rippka R."/>
            <person name="Tandeau De Marsac N."/>
            <person name="Huntemann M."/>
            <person name="Wei C.-L."/>
            <person name="Han J."/>
            <person name="Detter J.C."/>
            <person name="Han C."/>
            <person name="Tapia R."/>
            <person name="Davenport K."/>
            <person name="Daligault H."/>
            <person name="Erkkila T."/>
            <person name="Gu W."/>
            <person name="Munk A.C.C."/>
            <person name="Teshima H."/>
            <person name="Xu Y."/>
            <person name="Chain P."/>
            <person name="Chen A."/>
            <person name="Krypides N."/>
            <person name="Mavromatis K."/>
            <person name="Markowitz V."/>
            <person name="Szeto E."/>
            <person name="Ivanova N."/>
            <person name="Mikhailova N."/>
            <person name="Ovchinnikova G."/>
            <person name="Pagani I."/>
            <person name="Pati A."/>
            <person name="Goodwin L."/>
            <person name="Peters L."/>
            <person name="Pitluck S."/>
            <person name="Woyke T."/>
            <person name="Kerfeld C."/>
        </authorList>
    </citation>
    <scope>NUCLEOTIDE SEQUENCE [LARGE SCALE GENOMIC DNA]</scope>
    <source>
        <strain evidence="1 2">PCC 7112</strain>
        <plasmid evidence="1 2">pOSC7112.03</plasmid>
    </source>
</reference>
<evidence type="ECO:0000313" key="1">
    <source>
        <dbReference type="EMBL" id="AFZ10877.1"/>
    </source>
</evidence>
<keyword evidence="2" id="KW-1185">Reference proteome</keyword>
<accession>K9VTR4</accession>
<organism evidence="1 2">
    <name type="scientific">Phormidium nigroviride PCC 7112</name>
    <dbReference type="NCBI Taxonomy" id="179408"/>
    <lineage>
        <taxon>Bacteria</taxon>
        <taxon>Bacillati</taxon>
        <taxon>Cyanobacteriota</taxon>
        <taxon>Cyanophyceae</taxon>
        <taxon>Oscillatoriophycideae</taxon>
        <taxon>Oscillatoriales</taxon>
        <taxon>Oscillatoriaceae</taxon>
        <taxon>Phormidium</taxon>
    </lineage>
</organism>
<dbReference type="KEGG" id="oni:Osc7112_6790"/>
<sequence length="40" mass="4818">MMREEVLASRYQILATTMTERIKNLTFYHWWSEPEILATG</sequence>
<geneLocation type="plasmid" evidence="1 2">
    <name>pOSC7112.03</name>
</geneLocation>
<name>K9VTR4_9CYAN</name>
<dbReference type="AlphaFoldDB" id="K9VTR4"/>
<proteinExistence type="predicted"/>
<dbReference type="HOGENOM" id="CLU_3293441_0_0_3"/>
<gene>
    <name evidence="1" type="ORF">Osc7112_6790</name>
</gene>
<protein>
    <submittedName>
        <fullName evidence="1">Uncharacterized protein</fullName>
    </submittedName>
</protein>
<dbReference type="EMBL" id="CP003617">
    <property type="protein sequence ID" value="AFZ10877.1"/>
    <property type="molecule type" value="Genomic_DNA"/>
</dbReference>
<dbReference type="Proteomes" id="UP000010478">
    <property type="component" value="Plasmid pOSC7112.03"/>
</dbReference>
<evidence type="ECO:0000313" key="2">
    <source>
        <dbReference type="Proteomes" id="UP000010478"/>
    </source>
</evidence>